<comment type="similarity">
    <text evidence="2">Belongs to the bacterial diacylglycerol kinase family.</text>
</comment>
<evidence type="ECO:0000256" key="18">
    <source>
        <dbReference type="PIRSR" id="PIRSR600829-4"/>
    </source>
</evidence>
<evidence type="ECO:0000256" key="13">
    <source>
        <dbReference type="ARBA" id="ARBA00023209"/>
    </source>
</evidence>
<evidence type="ECO:0000256" key="12">
    <source>
        <dbReference type="ARBA" id="ARBA00023136"/>
    </source>
</evidence>
<evidence type="ECO:0000256" key="4">
    <source>
        <dbReference type="ARBA" id="ARBA00022516"/>
    </source>
</evidence>
<keyword evidence="4" id="KW-0444">Lipid biosynthesis</keyword>
<evidence type="ECO:0000256" key="9">
    <source>
        <dbReference type="ARBA" id="ARBA00022840"/>
    </source>
</evidence>
<evidence type="ECO:0000256" key="14">
    <source>
        <dbReference type="ARBA" id="ARBA00023264"/>
    </source>
</evidence>
<dbReference type="GO" id="GO:0005524">
    <property type="term" value="F:ATP binding"/>
    <property type="evidence" value="ECO:0007669"/>
    <property type="project" value="UniProtKB-KW"/>
</dbReference>
<comment type="cofactor">
    <cofactor evidence="18">
        <name>Mg(2+)</name>
        <dbReference type="ChEBI" id="CHEBI:18420"/>
    </cofactor>
    <text evidence="18">Mn(2+), Zn(2+), Cd(2+) and Co(2+) support activity to lesser extents.</text>
</comment>
<keyword evidence="21" id="KW-1185">Reference proteome</keyword>
<sequence>MTQLSGIQKLLKSFSYAIEGMMHTLNTQRNMRIHFGVAFLAMILALFLDLSKTEIILLFFSIVLVVAAELFNTAIEAVVDLVTRDYHPLAKTAKDVAAAAVLLTAGHAVIVGFFVFADKIVPLHLRHWDATGGMAVYVAFIPLGLLVLLLISWRAYLRFKRNHT</sequence>
<feature type="binding site" evidence="17">
    <location>
        <position position="76"/>
    </location>
    <ligand>
        <name>ATP</name>
        <dbReference type="ChEBI" id="CHEBI:30616"/>
    </ligand>
</feature>
<evidence type="ECO:0000313" key="20">
    <source>
        <dbReference type="EMBL" id="PWK08408.1"/>
    </source>
</evidence>
<reference evidence="20 21" key="1">
    <citation type="submission" date="2018-05" db="EMBL/GenBank/DDBJ databases">
        <title>Genomic Encyclopedia of Type Strains, Phase IV (KMG-IV): sequencing the most valuable type-strain genomes for metagenomic binning, comparative biology and taxonomic classification.</title>
        <authorList>
            <person name="Goeker M."/>
        </authorList>
    </citation>
    <scope>NUCLEOTIDE SEQUENCE [LARGE SCALE GENOMIC DNA]</scope>
    <source>
        <strain evidence="20 21">DSM 18773</strain>
    </source>
</reference>
<accession>A0A316D9J5</accession>
<evidence type="ECO:0000256" key="2">
    <source>
        <dbReference type="ARBA" id="ARBA00005967"/>
    </source>
</evidence>
<keyword evidence="18" id="KW-0460">Magnesium</keyword>
<keyword evidence="14" id="KW-1208">Phospholipid metabolism</keyword>
<name>A0A316D9J5_9BACL</name>
<feature type="binding site" evidence="17">
    <location>
        <begin position="94"/>
        <end position="95"/>
    </location>
    <ligand>
        <name>ATP</name>
        <dbReference type="ChEBI" id="CHEBI:30616"/>
    </ligand>
</feature>
<dbReference type="InterPro" id="IPR000829">
    <property type="entry name" value="DAGK"/>
</dbReference>
<evidence type="ECO:0000313" key="21">
    <source>
        <dbReference type="Proteomes" id="UP000245634"/>
    </source>
</evidence>
<keyword evidence="13" id="KW-0594">Phospholipid biosynthesis</keyword>
<dbReference type="GO" id="GO:0046872">
    <property type="term" value="F:metal ion binding"/>
    <property type="evidence" value="ECO:0007669"/>
    <property type="project" value="UniProtKB-KW"/>
</dbReference>
<feature type="binding site" evidence="17">
    <location>
        <position position="16"/>
    </location>
    <ligand>
        <name>ATP</name>
        <dbReference type="ChEBI" id="CHEBI:30616"/>
    </ligand>
</feature>
<keyword evidence="6 19" id="KW-0812">Transmembrane</keyword>
<comment type="subcellular location">
    <subcellularLocation>
        <location evidence="1">Cell membrane</location>
        <topology evidence="1">Multi-pass membrane protein</topology>
    </subcellularLocation>
</comment>
<dbReference type="InterPro" id="IPR036945">
    <property type="entry name" value="DAGK_sf"/>
</dbReference>
<evidence type="ECO:0000256" key="11">
    <source>
        <dbReference type="ARBA" id="ARBA00023098"/>
    </source>
</evidence>
<evidence type="ECO:0000256" key="5">
    <source>
        <dbReference type="ARBA" id="ARBA00022679"/>
    </source>
</evidence>
<organism evidence="20 21">
    <name type="scientific">Tumebacillus permanentifrigoris</name>
    <dbReference type="NCBI Taxonomy" id="378543"/>
    <lineage>
        <taxon>Bacteria</taxon>
        <taxon>Bacillati</taxon>
        <taxon>Bacillota</taxon>
        <taxon>Bacilli</taxon>
        <taxon>Bacillales</taxon>
        <taxon>Alicyclobacillaceae</taxon>
        <taxon>Tumebacillus</taxon>
    </lineage>
</organism>
<dbReference type="EMBL" id="QGGL01000015">
    <property type="protein sequence ID" value="PWK08408.1"/>
    <property type="molecule type" value="Genomic_DNA"/>
</dbReference>
<keyword evidence="9 17" id="KW-0067">ATP-binding</keyword>
<dbReference type="Gene3D" id="1.10.287.3610">
    <property type="match status" value="1"/>
</dbReference>
<dbReference type="PANTHER" id="PTHR34299">
    <property type="entry name" value="DIACYLGLYCEROL KINASE"/>
    <property type="match status" value="1"/>
</dbReference>
<dbReference type="Proteomes" id="UP000245634">
    <property type="component" value="Unassembled WGS sequence"/>
</dbReference>
<protein>
    <submittedName>
        <fullName evidence="20">Diacylglycerol kinase</fullName>
    </submittedName>
</protein>
<keyword evidence="18" id="KW-0479">Metal-binding</keyword>
<keyword evidence="12 19" id="KW-0472">Membrane</keyword>
<feature type="transmembrane region" description="Helical" evidence="19">
    <location>
        <begin position="136"/>
        <end position="157"/>
    </location>
</feature>
<evidence type="ECO:0000256" key="16">
    <source>
        <dbReference type="PIRSR" id="PIRSR600829-2"/>
    </source>
</evidence>
<feature type="transmembrane region" description="Helical" evidence="19">
    <location>
        <begin position="31"/>
        <end position="49"/>
    </location>
</feature>
<dbReference type="GO" id="GO:0016301">
    <property type="term" value="F:kinase activity"/>
    <property type="evidence" value="ECO:0007669"/>
    <property type="project" value="UniProtKB-KW"/>
</dbReference>
<evidence type="ECO:0000256" key="17">
    <source>
        <dbReference type="PIRSR" id="PIRSR600829-3"/>
    </source>
</evidence>
<evidence type="ECO:0000256" key="10">
    <source>
        <dbReference type="ARBA" id="ARBA00022989"/>
    </source>
</evidence>
<dbReference type="RefSeq" id="WP_109690371.1">
    <property type="nucleotide sequence ID" value="NZ_QGGL01000015.1"/>
</dbReference>
<comment type="caution">
    <text evidence="20">The sequence shown here is derived from an EMBL/GenBank/DDBJ whole genome shotgun (WGS) entry which is preliminary data.</text>
</comment>
<proteinExistence type="inferred from homology"/>
<gene>
    <name evidence="20" type="ORF">C7459_11560</name>
</gene>
<evidence type="ECO:0000256" key="1">
    <source>
        <dbReference type="ARBA" id="ARBA00004651"/>
    </source>
</evidence>
<dbReference type="GO" id="GO:0005886">
    <property type="term" value="C:plasma membrane"/>
    <property type="evidence" value="ECO:0007669"/>
    <property type="project" value="UniProtKB-SubCell"/>
</dbReference>
<feature type="binding site" evidence="18">
    <location>
        <position position="76"/>
    </location>
    <ligand>
        <name>a divalent metal cation</name>
        <dbReference type="ChEBI" id="CHEBI:60240"/>
    </ligand>
</feature>
<feature type="binding site" evidence="16">
    <location>
        <position position="69"/>
    </location>
    <ligand>
        <name>substrate</name>
    </ligand>
</feature>
<keyword evidence="7 17" id="KW-0547">Nucleotide-binding</keyword>
<dbReference type="GO" id="GO:0008654">
    <property type="term" value="P:phospholipid biosynthetic process"/>
    <property type="evidence" value="ECO:0007669"/>
    <property type="project" value="UniProtKB-KW"/>
</dbReference>
<evidence type="ECO:0000256" key="7">
    <source>
        <dbReference type="ARBA" id="ARBA00022741"/>
    </source>
</evidence>
<evidence type="ECO:0000256" key="15">
    <source>
        <dbReference type="PIRSR" id="PIRSR600829-1"/>
    </source>
</evidence>
<evidence type="ECO:0000256" key="19">
    <source>
        <dbReference type="SAM" id="Phobius"/>
    </source>
</evidence>
<keyword evidence="3" id="KW-1003">Cell membrane</keyword>
<dbReference type="OrthoDB" id="9789934at2"/>
<dbReference type="Pfam" id="PF01219">
    <property type="entry name" value="DAGK_prokar"/>
    <property type="match status" value="1"/>
</dbReference>
<dbReference type="CDD" id="cd14266">
    <property type="entry name" value="UDPK_IM_PAP2_like"/>
    <property type="match status" value="1"/>
</dbReference>
<evidence type="ECO:0000256" key="6">
    <source>
        <dbReference type="ARBA" id="ARBA00022692"/>
    </source>
</evidence>
<feature type="transmembrane region" description="Helical" evidence="19">
    <location>
        <begin position="96"/>
        <end position="116"/>
    </location>
</feature>
<keyword evidence="5" id="KW-0808">Transferase</keyword>
<keyword evidence="10 19" id="KW-1133">Transmembrane helix</keyword>
<feature type="transmembrane region" description="Helical" evidence="19">
    <location>
        <begin position="55"/>
        <end position="75"/>
    </location>
</feature>
<dbReference type="PANTHER" id="PTHR34299:SF1">
    <property type="entry name" value="DIACYLGLYCEROL KINASE"/>
    <property type="match status" value="1"/>
</dbReference>
<keyword evidence="8 20" id="KW-0418">Kinase</keyword>
<feature type="active site" description="Proton acceptor" evidence="15">
    <location>
        <position position="69"/>
    </location>
</feature>
<evidence type="ECO:0000256" key="3">
    <source>
        <dbReference type="ARBA" id="ARBA00022475"/>
    </source>
</evidence>
<evidence type="ECO:0000256" key="8">
    <source>
        <dbReference type="ARBA" id="ARBA00022777"/>
    </source>
</evidence>
<dbReference type="AlphaFoldDB" id="A0A316D9J5"/>
<keyword evidence="11" id="KW-0443">Lipid metabolism</keyword>